<protein>
    <submittedName>
        <fullName evidence="1">Uncharacterized protein</fullName>
    </submittedName>
</protein>
<name>A0AA40C218_9PEZI</name>
<keyword evidence="2" id="KW-1185">Reference proteome</keyword>
<gene>
    <name evidence="1" type="ORF">DIS24_g11318</name>
</gene>
<organism evidence="1 2">
    <name type="scientific">Lasiodiplodia hormozganensis</name>
    <dbReference type="NCBI Taxonomy" id="869390"/>
    <lineage>
        <taxon>Eukaryota</taxon>
        <taxon>Fungi</taxon>
        <taxon>Dikarya</taxon>
        <taxon>Ascomycota</taxon>
        <taxon>Pezizomycotina</taxon>
        <taxon>Dothideomycetes</taxon>
        <taxon>Dothideomycetes incertae sedis</taxon>
        <taxon>Botryosphaeriales</taxon>
        <taxon>Botryosphaeriaceae</taxon>
        <taxon>Lasiodiplodia</taxon>
    </lineage>
</organism>
<dbReference type="PANTHER" id="PTHR39596">
    <property type="match status" value="1"/>
</dbReference>
<dbReference type="EMBL" id="JAUJDW010000156">
    <property type="protein sequence ID" value="KAK0622190.1"/>
    <property type="molecule type" value="Genomic_DNA"/>
</dbReference>
<comment type="caution">
    <text evidence="1">The sequence shown here is derived from an EMBL/GenBank/DDBJ whole genome shotgun (WGS) entry which is preliminary data.</text>
</comment>
<accession>A0AA40C218</accession>
<dbReference type="PANTHER" id="PTHR39596:SF2">
    <property type="entry name" value="HET DOMAIN PROTEIN (AFU_ORTHOLOGUE AFUA_1G17550)-RELATED"/>
    <property type="match status" value="1"/>
</dbReference>
<proteinExistence type="predicted"/>
<dbReference type="AlphaFoldDB" id="A0AA40C218"/>
<evidence type="ECO:0000313" key="2">
    <source>
        <dbReference type="Proteomes" id="UP001175001"/>
    </source>
</evidence>
<sequence length="325" mass="36904">MRYDPFLRELLGHQFTCALGWVNYFDLTDIENRIRGGEDRSWQLNGEYAPGKLFSVTDVAFALARRSTSVIQDEALCLGSLLGADMGSIAKASREDRMKTLLTHLPSIPQGLLFWNGPKMEDPGFRWAPRSFMGINNPDYIATFDDRDAKITPRGLMIKAPGLILDNLPSQLKHDVHLYLIIEDRNGKMYHMVKHDWLPDRDGEEPNVFTVATPDYTHIALLCEANISDPERFDLFTESIMVFIYEVADGVTYARRGDSGMLSCQSAHAEDSLASYIKRDPNLNAQEDVSKLDHGKEYLVHIGGRNMYAASYGTWDKEERLWCID</sequence>
<reference evidence="1" key="1">
    <citation type="submission" date="2023-06" db="EMBL/GenBank/DDBJ databases">
        <title>Multi-omics analyses reveal the molecular pathogenesis toolkit of Lasiodiplodia hormozganensis, a cross-kingdom pathogen.</title>
        <authorList>
            <person name="Felix C."/>
            <person name="Meneses R."/>
            <person name="Goncalves M.F.M."/>
            <person name="Tilleman L."/>
            <person name="Duarte A.S."/>
            <person name="Jorrin-Novo J.V."/>
            <person name="Van De Peer Y."/>
            <person name="Deforce D."/>
            <person name="Van Nieuwerburgh F."/>
            <person name="Esteves A.C."/>
            <person name="Alves A."/>
        </authorList>
    </citation>
    <scope>NUCLEOTIDE SEQUENCE</scope>
    <source>
        <strain evidence="1">CBS 339.90</strain>
    </source>
</reference>
<dbReference type="Proteomes" id="UP001175001">
    <property type="component" value="Unassembled WGS sequence"/>
</dbReference>
<evidence type="ECO:0000313" key="1">
    <source>
        <dbReference type="EMBL" id="KAK0622190.1"/>
    </source>
</evidence>